<dbReference type="InterPro" id="IPR015315">
    <property type="entry name" value="DUF1963"/>
</dbReference>
<dbReference type="AlphaFoldDB" id="A0A4P6JYD0"/>
<dbReference type="PANTHER" id="PTHR36436:SF6">
    <property type="entry name" value="SLL5081 PROTEIN"/>
    <property type="match status" value="1"/>
</dbReference>
<dbReference type="Proteomes" id="UP000290365">
    <property type="component" value="Chromosome"/>
</dbReference>
<sequence length="294" mass="33210">MERNMNSSQKKLDEDLAQIHMKLGEAGLATFEQLLLATRQPALRLKMTPQDVVPIGQSKFGGQPDLPPAMAYPTIGSTGSIDTGAPAETPLSFLVQINLAEIACFDFARELLPETGMLYFFAWNESDDPVPDIALPQLNERYGACVLYWDGDLTTLRPDMPSNGVYPFPQSSLTFEPNWTFPQEWTADDGDSEKEQAFFTFSEEIIVDGIFCDDDRQLCDYPQRMLGYASFQQGPPMDKADMQDFVLLLQLEYTVPGMKDFMWLGDAGTLYYLIRRKDLQERRFDLARTEGQCG</sequence>
<evidence type="ECO:0000313" key="2">
    <source>
        <dbReference type="Proteomes" id="UP000290365"/>
    </source>
</evidence>
<dbReference type="KEGG" id="kbs:EPA93_30315"/>
<dbReference type="EMBL" id="CP035758">
    <property type="protein sequence ID" value="QBD80046.1"/>
    <property type="molecule type" value="Genomic_DNA"/>
</dbReference>
<reference evidence="1 2" key="1">
    <citation type="submission" date="2019-01" db="EMBL/GenBank/DDBJ databases">
        <title>Ktedonosporobacter rubrisoli SCAWS-G2.</title>
        <authorList>
            <person name="Huang Y."/>
            <person name="Yan B."/>
        </authorList>
    </citation>
    <scope>NUCLEOTIDE SEQUENCE [LARGE SCALE GENOMIC DNA]</scope>
    <source>
        <strain evidence="1 2">SCAWS-G2</strain>
    </source>
</reference>
<dbReference type="OrthoDB" id="8856529at2"/>
<gene>
    <name evidence="1" type="ORF">EPA93_30315</name>
</gene>
<dbReference type="PANTHER" id="PTHR36436">
    <property type="entry name" value="SLL5081 PROTEIN"/>
    <property type="match status" value="1"/>
</dbReference>
<keyword evidence="2" id="KW-1185">Reference proteome</keyword>
<name>A0A4P6JYD0_KTERU</name>
<dbReference type="Gene3D" id="2.30.320.10">
    <property type="entry name" value="YwqG-like"/>
    <property type="match status" value="1"/>
</dbReference>
<dbReference type="Pfam" id="PF09234">
    <property type="entry name" value="DUF1963"/>
    <property type="match status" value="1"/>
</dbReference>
<organism evidence="1 2">
    <name type="scientific">Ktedonosporobacter rubrisoli</name>
    <dbReference type="NCBI Taxonomy" id="2509675"/>
    <lineage>
        <taxon>Bacteria</taxon>
        <taxon>Bacillati</taxon>
        <taxon>Chloroflexota</taxon>
        <taxon>Ktedonobacteria</taxon>
        <taxon>Ktedonobacterales</taxon>
        <taxon>Ktedonosporobacteraceae</taxon>
        <taxon>Ktedonosporobacter</taxon>
    </lineage>
</organism>
<protein>
    <submittedName>
        <fullName evidence="1">DUF1963 domain-containing protein</fullName>
    </submittedName>
</protein>
<proteinExistence type="predicted"/>
<accession>A0A4P6JYD0</accession>
<dbReference type="InterPro" id="IPR035948">
    <property type="entry name" value="YwqG-like_sf"/>
</dbReference>
<evidence type="ECO:0000313" key="1">
    <source>
        <dbReference type="EMBL" id="QBD80046.1"/>
    </source>
</evidence>
<dbReference type="SUPFAM" id="SSF103032">
    <property type="entry name" value="Hypothetical protein YwqG"/>
    <property type="match status" value="1"/>
</dbReference>